<proteinExistence type="predicted"/>
<feature type="domain" description="DUF5723" evidence="2">
    <location>
        <begin position="41"/>
        <end position="419"/>
    </location>
</feature>
<dbReference type="OrthoDB" id="9805336at2"/>
<dbReference type="RefSeq" id="WP_133685972.1">
    <property type="nucleotide sequence ID" value="NZ_SOAY01000010.1"/>
</dbReference>
<evidence type="ECO:0000259" key="2">
    <source>
        <dbReference type="Pfam" id="PF18990"/>
    </source>
</evidence>
<dbReference type="AlphaFoldDB" id="A0A4R7K6M2"/>
<dbReference type="Proteomes" id="UP000294749">
    <property type="component" value="Unassembled WGS sequence"/>
</dbReference>
<sequence>MKIKLFFLLITQCWLYSTWAQSFPGFSGDNFNGTIGLITNPANSADSRIKMDINLFSGNFTGSTDYISLNQKNVLSFLNDFNFENGIPRNTANQNEILANEDYLGPSVLYIIDNLNSVGFFTRFRRYRNYNGVNGQLFENTLQKNFENDYTFSLTNLDTSVHMWGEIGFSYARVLLNEGNHFFKVGATIKYLLGGGSAQSESTQLNGRYNAQLEQIELEGNLSYVTTFENGEPPKLNINSFGINGAFDVGFVYEFRTDAARSMAAYEGERERSKYKVRIGVSLLDYGQITYKDQGRTEYTDLNGSILVGNFANRNLNEILSQDFESNGVTREGDLTVALPTSLQFNIDYKAYRDLYLNIEYNQTMVEKEDSFNNNRINHLTITPRFERKNIAAFLPVSFSPLGGTAIGTGIRVGPIMLGSGSILSNLFLKEPKNINFFAALRIVTHHVGRRR</sequence>
<name>A0A4R7K6M2_9FLAO</name>
<accession>A0A4R7K6M2</accession>
<reference evidence="3 4" key="1">
    <citation type="submission" date="2019-03" db="EMBL/GenBank/DDBJ databases">
        <title>Genomic Encyclopedia of Archaeal and Bacterial Type Strains, Phase II (KMG-II): from individual species to whole genera.</title>
        <authorList>
            <person name="Goeker M."/>
        </authorList>
    </citation>
    <scope>NUCLEOTIDE SEQUENCE [LARGE SCALE GENOMIC DNA]</scope>
    <source>
        <strain evidence="3 4">DSM 25233</strain>
    </source>
</reference>
<evidence type="ECO:0000256" key="1">
    <source>
        <dbReference type="SAM" id="SignalP"/>
    </source>
</evidence>
<dbReference type="InterPro" id="IPR043781">
    <property type="entry name" value="DUF5723"/>
</dbReference>
<organism evidence="3 4">
    <name type="scientific">Maribacter spongiicola</name>
    <dbReference type="NCBI Taxonomy" id="1206753"/>
    <lineage>
        <taxon>Bacteria</taxon>
        <taxon>Pseudomonadati</taxon>
        <taxon>Bacteroidota</taxon>
        <taxon>Flavobacteriia</taxon>
        <taxon>Flavobacteriales</taxon>
        <taxon>Flavobacteriaceae</taxon>
        <taxon>Maribacter</taxon>
    </lineage>
</organism>
<dbReference type="EMBL" id="SOAY01000010">
    <property type="protein sequence ID" value="TDT46499.1"/>
    <property type="molecule type" value="Genomic_DNA"/>
</dbReference>
<feature type="chain" id="PRO_5020910220" description="DUF5723 domain-containing protein" evidence="1">
    <location>
        <begin position="21"/>
        <end position="452"/>
    </location>
</feature>
<feature type="signal peptide" evidence="1">
    <location>
        <begin position="1"/>
        <end position="20"/>
    </location>
</feature>
<evidence type="ECO:0000313" key="3">
    <source>
        <dbReference type="EMBL" id="TDT46499.1"/>
    </source>
</evidence>
<gene>
    <name evidence="3" type="ORF">CLV90_0552</name>
</gene>
<protein>
    <recommendedName>
        <fullName evidence="2">DUF5723 domain-containing protein</fullName>
    </recommendedName>
</protein>
<keyword evidence="4" id="KW-1185">Reference proteome</keyword>
<dbReference type="Pfam" id="PF18990">
    <property type="entry name" value="DUF5723"/>
    <property type="match status" value="1"/>
</dbReference>
<evidence type="ECO:0000313" key="4">
    <source>
        <dbReference type="Proteomes" id="UP000294749"/>
    </source>
</evidence>
<comment type="caution">
    <text evidence="3">The sequence shown here is derived from an EMBL/GenBank/DDBJ whole genome shotgun (WGS) entry which is preliminary data.</text>
</comment>
<keyword evidence="1" id="KW-0732">Signal</keyword>